<dbReference type="SMART" id="SM00612">
    <property type="entry name" value="Kelch"/>
    <property type="match status" value="3"/>
</dbReference>
<dbReference type="Gene3D" id="3.30.710.10">
    <property type="entry name" value="Potassium Channel Kv1.1, Chain A"/>
    <property type="match status" value="1"/>
</dbReference>
<feature type="domain" description="BTB" evidence="4">
    <location>
        <begin position="41"/>
        <end position="108"/>
    </location>
</feature>
<feature type="compositionally biased region" description="Basic and acidic residues" evidence="3">
    <location>
        <begin position="8"/>
        <end position="19"/>
    </location>
</feature>
<evidence type="ECO:0000256" key="3">
    <source>
        <dbReference type="SAM" id="MobiDB-lite"/>
    </source>
</evidence>
<dbReference type="Pfam" id="PF01344">
    <property type="entry name" value="Kelch_1"/>
    <property type="match status" value="2"/>
</dbReference>
<evidence type="ECO:0000256" key="2">
    <source>
        <dbReference type="ARBA" id="ARBA00022737"/>
    </source>
</evidence>
<dbReference type="Gene3D" id="1.25.40.420">
    <property type="match status" value="1"/>
</dbReference>
<feature type="region of interest" description="Disordered" evidence="3">
    <location>
        <begin position="1"/>
        <end position="23"/>
    </location>
</feature>
<dbReference type="InterPro" id="IPR011705">
    <property type="entry name" value="BACK"/>
</dbReference>
<dbReference type="SMART" id="SM00875">
    <property type="entry name" value="BACK"/>
    <property type="match status" value="1"/>
</dbReference>
<dbReference type="PANTHER" id="PTHR45632:SF3">
    <property type="entry name" value="KELCH-LIKE PROTEIN 32"/>
    <property type="match status" value="1"/>
</dbReference>
<dbReference type="PANTHER" id="PTHR45632">
    <property type="entry name" value="LD33804P"/>
    <property type="match status" value="1"/>
</dbReference>
<evidence type="ECO:0000256" key="1">
    <source>
        <dbReference type="ARBA" id="ARBA00022441"/>
    </source>
</evidence>
<sequence>MDPADTAEVGRKEEEHEPETSSLKACFSQGLKQLHKTQELCNATLVAGGKRFPCNRALLASVSPYFQAVFTSDFKESRDGEVLLKDMDPSLLQNLLAYLYSGELALTAENAEDLFTAASRLQVTPALEHISRYLSERISKENCFHLYMLAYDHNNPTLLRSTMHYLGLNFETLLEHKDFPNLDLRALICLISSGHLVITSEMYVFWAVQRWVAAALAERLPVLKTLLQHVRFPLLTPREIAEVQEDVATLDQQVELQWGDLDGAGRLQASGGLRQGMYQERIICIKVPRLRDILSVNEDMDCYMECLDPATGSRTKLPPLELVALPGCSALDHKLYISGGKHPDGSYSQALHEYNSVANHWLQLPAMSTPRSVHILLTCKHKLFALSGWNDTGPLASAESFDVVKQTWSPIASLPVILRFSASASYKNKLYLIGGDADSDEVVYQGILLYDILLDTWVQVPLEFCLHGAAAVTMETGICVLGGFFAKKNTQTYPNSRFSQLLPCTSKCFFMREDGVISNEVTIPPLPLPLAFAGAAYFQGKIYVMGGVCTSRTHDAIYHWEPGESSWTQYPESLTGQGTVVRRVLKCVTLKVLKPNLKALVQDDSASRVAIGLADTKVPFKERREDNAPSCPPDPLTSLGANTP</sequence>
<dbReference type="EMBL" id="OX395133">
    <property type="protein sequence ID" value="CAI5780690.1"/>
    <property type="molecule type" value="Genomic_DNA"/>
</dbReference>
<dbReference type="SUPFAM" id="SSF117281">
    <property type="entry name" value="Kelch motif"/>
    <property type="match status" value="1"/>
</dbReference>
<proteinExistence type="predicted"/>
<keyword evidence="6" id="KW-1185">Reference proteome</keyword>
<dbReference type="InterPro" id="IPR000210">
    <property type="entry name" value="BTB/POZ_dom"/>
</dbReference>
<dbReference type="InterPro" id="IPR006652">
    <property type="entry name" value="Kelch_1"/>
</dbReference>
<dbReference type="Proteomes" id="UP001178461">
    <property type="component" value="Chromosome 8"/>
</dbReference>
<dbReference type="Pfam" id="PF07707">
    <property type="entry name" value="BACK"/>
    <property type="match status" value="1"/>
</dbReference>
<dbReference type="SUPFAM" id="SSF54695">
    <property type="entry name" value="POZ domain"/>
    <property type="match status" value="1"/>
</dbReference>
<dbReference type="Gene3D" id="2.120.10.80">
    <property type="entry name" value="Kelch-type beta propeller"/>
    <property type="match status" value="2"/>
</dbReference>
<gene>
    <name evidence="5" type="ORF">PODLI_1B040423</name>
</gene>
<dbReference type="SMART" id="SM00225">
    <property type="entry name" value="BTB"/>
    <property type="match status" value="1"/>
</dbReference>
<dbReference type="InterPro" id="IPR017096">
    <property type="entry name" value="BTB-kelch_protein"/>
</dbReference>
<name>A0AA35KM62_9SAUR</name>
<accession>A0AA35KM62</accession>
<organism evidence="5 6">
    <name type="scientific">Podarcis lilfordi</name>
    <name type="common">Lilford's wall lizard</name>
    <dbReference type="NCBI Taxonomy" id="74358"/>
    <lineage>
        <taxon>Eukaryota</taxon>
        <taxon>Metazoa</taxon>
        <taxon>Chordata</taxon>
        <taxon>Craniata</taxon>
        <taxon>Vertebrata</taxon>
        <taxon>Euteleostomi</taxon>
        <taxon>Lepidosauria</taxon>
        <taxon>Squamata</taxon>
        <taxon>Bifurcata</taxon>
        <taxon>Unidentata</taxon>
        <taxon>Episquamata</taxon>
        <taxon>Laterata</taxon>
        <taxon>Lacertibaenia</taxon>
        <taxon>Lacertidae</taxon>
        <taxon>Podarcis</taxon>
    </lineage>
</organism>
<dbReference type="Pfam" id="PF00651">
    <property type="entry name" value="BTB"/>
    <property type="match status" value="1"/>
</dbReference>
<evidence type="ECO:0000313" key="5">
    <source>
        <dbReference type="EMBL" id="CAI5780690.1"/>
    </source>
</evidence>
<keyword evidence="1" id="KW-0880">Kelch repeat</keyword>
<dbReference type="InterPro" id="IPR015915">
    <property type="entry name" value="Kelch-typ_b-propeller"/>
</dbReference>
<feature type="region of interest" description="Disordered" evidence="3">
    <location>
        <begin position="622"/>
        <end position="644"/>
    </location>
</feature>
<reference evidence="5" key="1">
    <citation type="submission" date="2022-12" db="EMBL/GenBank/DDBJ databases">
        <authorList>
            <person name="Alioto T."/>
            <person name="Alioto T."/>
            <person name="Gomez Garrido J."/>
        </authorList>
    </citation>
    <scope>NUCLEOTIDE SEQUENCE</scope>
</reference>
<dbReference type="AlphaFoldDB" id="A0AA35KM62"/>
<dbReference type="PROSITE" id="PS50097">
    <property type="entry name" value="BTB"/>
    <property type="match status" value="1"/>
</dbReference>
<evidence type="ECO:0000259" key="4">
    <source>
        <dbReference type="PROSITE" id="PS50097"/>
    </source>
</evidence>
<dbReference type="PIRSF" id="PIRSF037037">
    <property type="entry name" value="Kelch-like_protein_gigaxonin"/>
    <property type="match status" value="1"/>
</dbReference>
<protein>
    <submittedName>
        <fullName evidence="5">41 isoform X1</fullName>
    </submittedName>
</protein>
<evidence type="ECO:0000313" key="6">
    <source>
        <dbReference type="Proteomes" id="UP001178461"/>
    </source>
</evidence>
<dbReference type="InterPro" id="IPR011333">
    <property type="entry name" value="SKP1/BTB/POZ_sf"/>
</dbReference>
<keyword evidence="2" id="KW-0677">Repeat</keyword>